<name>A0A402CLY4_RHOWR</name>
<gene>
    <name evidence="1" type="ORF">Rhow_008940</name>
</gene>
<dbReference type="AlphaFoldDB" id="A0A402CLY4"/>
<dbReference type="EMBL" id="BHYM01000097">
    <property type="protein sequence ID" value="GCE44519.1"/>
    <property type="molecule type" value="Genomic_DNA"/>
</dbReference>
<organism evidence="1 2">
    <name type="scientific">Rhodococcus wratislaviensis</name>
    <name type="common">Tsukamurella wratislaviensis</name>
    <dbReference type="NCBI Taxonomy" id="44752"/>
    <lineage>
        <taxon>Bacteria</taxon>
        <taxon>Bacillati</taxon>
        <taxon>Actinomycetota</taxon>
        <taxon>Actinomycetes</taxon>
        <taxon>Mycobacteriales</taxon>
        <taxon>Nocardiaceae</taxon>
        <taxon>Rhodococcus</taxon>
    </lineage>
</organism>
<accession>A0A402CLY4</accession>
<proteinExistence type="predicted"/>
<keyword evidence="2" id="KW-1185">Reference proteome</keyword>
<evidence type="ECO:0000313" key="2">
    <source>
        <dbReference type="Proteomes" id="UP000287519"/>
    </source>
</evidence>
<reference evidence="1 2" key="1">
    <citation type="submission" date="2018-11" db="EMBL/GenBank/DDBJ databases">
        <title>Microbial catabolism of amino acid.</title>
        <authorList>
            <person name="Hibi M."/>
            <person name="Ogawa J."/>
        </authorList>
    </citation>
    <scope>NUCLEOTIDE SEQUENCE [LARGE SCALE GENOMIC DNA]</scope>
    <source>
        <strain evidence="1 2">C31-06</strain>
    </source>
</reference>
<dbReference type="Proteomes" id="UP000287519">
    <property type="component" value="Unassembled WGS sequence"/>
</dbReference>
<evidence type="ECO:0000313" key="1">
    <source>
        <dbReference type="EMBL" id="GCE44519.1"/>
    </source>
</evidence>
<comment type="caution">
    <text evidence="1">The sequence shown here is derived from an EMBL/GenBank/DDBJ whole genome shotgun (WGS) entry which is preliminary data.</text>
</comment>
<sequence>MNSPSIVRDSMKSAANKLYSTCAAGWLWVPVRGRKCPATSEVAFDA</sequence>
<protein>
    <submittedName>
        <fullName evidence="1">Uncharacterized protein</fullName>
    </submittedName>
</protein>